<evidence type="ECO:0000259" key="2">
    <source>
        <dbReference type="SMART" id="SM00014"/>
    </source>
</evidence>
<dbReference type="EMBL" id="JAYGHX010000007">
    <property type="protein sequence ID" value="MEA5392062.1"/>
    <property type="molecule type" value="Genomic_DNA"/>
</dbReference>
<feature type="transmembrane region" description="Helical" evidence="1">
    <location>
        <begin position="88"/>
        <end position="106"/>
    </location>
</feature>
<dbReference type="Pfam" id="PF01569">
    <property type="entry name" value="PAP2"/>
    <property type="match status" value="1"/>
</dbReference>
<dbReference type="CDD" id="cd03392">
    <property type="entry name" value="PAP2_like_2"/>
    <property type="match status" value="1"/>
</dbReference>
<dbReference type="InterPro" id="IPR036938">
    <property type="entry name" value="PAP2/HPO_sf"/>
</dbReference>
<feature type="transmembrane region" description="Helical" evidence="1">
    <location>
        <begin position="157"/>
        <end position="177"/>
    </location>
</feature>
<dbReference type="Gene3D" id="1.20.144.10">
    <property type="entry name" value="Phosphatidic acid phosphatase type 2/haloperoxidase"/>
    <property type="match status" value="1"/>
</dbReference>
<keyword evidence="1" id="KW-1133">Transmembrane helix</keyword>
<reference evidence="3 4" key="1">
    <citation type="submission" date="2023-12" db="EMBL/GenBank/DDBJ databases">
        <title>Baltic Sea Cyanobacteria.</title>
        <authorList>
            <person name="Delbaje E."/>
            <person name="Fewer D.P."/>
            <person name="Shishido T.K."/>
        </authorList>
    </citation>
    <scope>NUCLEOTIDE SEQUENCE [LARGE SCALE GENOMIC DNA]</scope>
    <source>
        <strain evidence="3 4">UHCC 0139</strain>
    </source>
</reference>
<feature type="transmembrane region" description="Helical" evidence="1">
    <location>
        <begin position="12"/>
        <end position="30"/>
    </location>
</feature>
<organism evidence="3 4">
    <name type="scientific">Cyanobium gracile UHCC 0139</name>
    <dbReference type="NCBI Taxonomy" id="3110308"/>
    <lineage>
        <taxon>Bacteria</taxon>
        <taxon>Bacillati</taxon>
        <taxon>Cyanobacteriota</taxon>
        <taxon>Cyanophyceae</taxon>
        <taxon>Synechococcales</taxon>
        <taxon>Prochlorococcaceae</taxon>
        <taxon>Cyanobium</taxon>
    </lineage>
</organism>
<feature type="transmembrane region" description="Helical" evidence="1">
    <location>
        <begin position="126"/>
        <end position="145"/>
    </location>
</feature>
<dbReference type="PANTHER" id="PTHR14969">
    <property type="entry name" value="SPHINGOSINE-1-PHOSPHATE PHOSPHOHYDROLASE"/>
    <property type="match status" value="1"/>
</dbReference>
<feature type="transmembrane region" description="Helical" evidence="1">
    <location>
        <begin position="50"/>
        <end position="76"/>
    </location>
</feature>
<gene>
    <name evidence="3" type="ORF">VB738_12415</name>
</gene>
<evidence type="ECO:0000313" key="3">
    <source>
        <dbReference type="EMBL" id="MEA5392062.1"/>
    </source>
</evidence>
<feature type="domain" description="Phosphatidic acid phosphatase type 2/haloperoxidase" evidence="2">
    <location>
        <begin position="88"/>
        <end position="198"/>
    </location>
</feature>
<keyword evidence="1" id="KW-0472">Membrane</keyword>
<proteinExistence type="predicted"/>
<dbReference type="PANTHER" id="PTHR14969:SF13">
    <property type="entry name" value="AT30094P"/>
    <property type="match status" value="1"/>
</dbReference>
<dbReference type="RefSeq" id="WP_323306023.1">
    <property type="nucleotide sequence ID" value="NZ_JAYGHX010000007.1"/>
</dbReference>
<sequence length="220" mass="23784">MGFHLLPRDRILLPGCLIVLVGLFVAVAPGRPLALLDAAALDWLGNHLHGLVGGVLTQVYRATGVGFTAVLVAMALLHLLRRRWWKDLRLLVMATGGILILVDLVFKPLFSRQRPPGSLLPLDGHSFPSGHAAGAVAFYFAMVVILGSHHPRLRRPLAMLACALVGLVWLSTLYVRAHWPTDLLAGAAVGLAWLTVCLAFWRDPPPADLQSGTARSLRSP</sequence>
<name>A0ABU5RWB2_9CYAN</name>
<evidence type="ECO:0000256" key="1">
    <source>
        <dbReference type="SAM" id="Phobius"/>
    </source>
</evidence>
<dbReference type="InterPro" id="IPR000326">
    <property type="entry name" value="PAP2/HPO"/>
</dbReference>
<protein>
    <submittedName>
        <fullName evidence="3">Phosphatase PAP2 family protein</fullName>
    </submittedName>
</protein>
<dbReference type="SMART" id="SM00014">
    <property type="entry name" value="acidPPc"/>
    <property type="match status" value="1"/>
</dbReference>
<dbReference type="Proteomes" id="UP001304461">
    <property type="component" value="Unassembled WGS sequence"/>
</dbReference>
<keyword evidence="1" id="KW-0812">Transmembrane</keyword>
<evidence type="ECO:0000313" key="4">
    <source>
        <dbReference type="Proteomes" id="UP001304461"/>
    </source>
</evidence>
<accession>A0ABU5RWB2</accession>
<feature type="transmembrane region" description="Helical" evidence="1">
    <location>
        <begin position="183"/>
        <end position="201"/>
    </location>
</feature>
<comment type="caution">
    <text evidence="3">The sequence shown here is derived from an EMBL/GenBank/DDBJ whole genome shotgun (WGS) entry which is preliminary data.</text>
</comment>
<dbReference type="SUPFAM" id="SSF48317">
    <property type="entry name" value="Acid phosphatase/Vanadium-dependent haloperoxidase"/>
    <property type="match status" value="1"/>
</dbReference>
<keyword evidence="4" id="KW-1185">Reference proteome</keyword>